<feature type="compositionally biased region" description="Polar residues" evidence="1">
    <location>
        <begin position="24"/>
        <end position="37"/>
    </location>
</feature>
<feature type="compositionally biased region" description="Low complexity" evidence="1">
    <location>
        <begin position="43"/>
        <end position="64"/>
    </location>
</feature>
<feature type="region of interest" description="Disordered" evidence="1">
    <location>
        <begin position="434"/>
        <end position="489"/>
    </location>
</feature>
<protein>
    <recommendedName>
        <fullName evidence="2">SANT domain-containing protein</fullName>
    </recommendedName>
</protein>
<organism evidence="3 4">
    <name type="scientific">[Candida] subhashii</name>
    <dbReference type="NCBI Taxonomy" id="561895"/>
    <lineage>
        <taxon>Eukaryota</taxon>
        <taxon>Fungi</taxon>
        <taxon>Dikarya</taxon>
        <taxon>Ascomycota</taxon>
        <taxon>Saccharomycotina</taxon>
        <taxon>Pichiomycetes</taxon>
        <taxon>Debaryomycetaceae</taxon>
        <taxon>Spathaspora</taxon>
    </lineage>
</organism>
<accession>A0A8J5UF83</accession>
<sequence>MSSIVKKSTHFTPKVKKAIKRKTATPTSSGTQKSITPASPPASQIDYKQQQQQQPETKQDQSQTPIPYLESPPSTQIPLTQAPEDNASKPAFRLTLSSDAPTTTTTKEKENDNNEEHEDIDPKDASKKLEHQSPPPPVSTSAVISDDEESIFKPTTMDSNTRSRRQSSSGFSQRRLSGIHPPGIRSRSGSVSMKQHPLEDSSIGSSTHIPARIGIPIAKPIKRRRSSAQSRTGAAMKRMSVLSSMGTVSSASVISTAITTKEHTPAPEENPVQQQLSTSTKDGTTPPGSPKTSKKGVSAEFVVGIDPISKRLRKFRRKDAPKQEQPDRVVDAEGNIIEAEVIPDEPENLITTISSVYQLPRKVKDEDADLFGEVEVDVEEMTMAELCKATLPVGKVSENFQLVVEAKKTLSEQRDERRRTREIARAERVSLEEAKMINEKQKREEMRKRGEQVDDDEPDQSKPGPSKKSFLDEDEPPKSAPSLQLTMTDGKISFNEDSAVVVKPRADASGRSVEQSNPFANPITSTTYGKRTHTEKWTPEELVQFYKAISMFGTDFSLISQLFPYRTRKQVKAKFVLEERRHPEVVEMALKRKLPTNFNEYCESTGKSIQTLDYYNEELRKVRLEHEQSLSMIMMEKEKALKEDAEASRRREIEIRTGAKPMSRAEKLKELRKNEMVVGSIDEIKKQRENEEILKQS</sequence>
<feature type="compositionally biased region" description="Polar residues" evidence="1">
    <location>
        <begin position="512"/>
        <end position="529"/>
    </location>
</feature>
<comment type="caution">
    <text evidence="3">The sequence shown here is derived from an EMBL/GenBank/DDBJ whole genome shotgun (WGS) entry which is preliminary data.</text>
</comment>
<dbReference type="PANTHER" id="PTHR22929:SF0">
    <property type="entry name" value="TRANSCRIPTION FACTOR TFIIIB COMPONENT B'' HOMOLOG"/>
    <property type="match status" value="1"/>
</dbReference>
<feature type="compositionally biased region" description="Basic and acidic residues" evidence="1">
    <location>
        <begin position="434"/>
        <end position="452"/>
    </location>
</feature>
<dbReference type="PANTHER" id="PTHR22929">
    <property type="entry name" value="RNA POLYMERASE III TRANSCRIPTION INITIATION FACTOR B"/>
    <property type="match status" value="1"/>
</dbReference>
<proteinExistence type="predicted"/>
<dbReference type="OrthoDB" id="272624at2759"/>
<name>A0A8J5UF83_9ASCO</name>
<dbReference type="SMART" id="SM00717">
    <property type="entry name" value="SANT"/>
    <property type="match status" value="1"/>
</dbReference>
<dbReference type="Proteomes" id="UP000694255">
    <property type="component" value="Unassembled WGS sequence"/>
</dbReference>
<reference evidence="3 4" key="1">
    <citation type="journal article" date="2021" name="DNA Res.">
        <title>Genome analysis of Candida subhashii reveals its hybrid nature and dual mitochondrial genome conformations.</title>
        <authorList>
            <person name="Mixao V."/>
            <person name="Hegedusova E."/>
            <person name="Saus E."/>
            <person name="Pryszcz L.P."/>
            <person name="Cillingova A."/>
            <person name="Nosek J."/>
            <person name="Gabaldon T."/>
        </authorList>
    </citation>
    <scope>NUCLEOTIDE SEQUENCE [LARGE SCALE GENOMIC DNA]</scope>
    <source>
        <strain evidence="3 4">CBS 10753</strain>
    </source>
</reference>
<evidence type="ECO:0000313" key="4">
    <source>
        <dbReference type="Proteomes" id="UP000694255"/>
    </source>
</evidence>
<feature type="compositionally biased region" description="Polar residues" evidence="1">
    <location>
        <begin position="271"/>
        <end position="283"/>
    </location>
</feature>
<gene>
    <name evidence="3" type="ORF">J8A68_004674</name>
</gene>
<dbReference type="GeneID" id="73471474"/>
<dbReference type="EMBL" id="JAGSYN010000196">
    <property type="protein sequence ID" value="KAG7661818.1"/>
    <property type="molecule type" value="Genomic_DNA"/>
</dbReference>
<feature type="compositionally biased region" description="Basic residues" evidence="1">
    <location>
        <begin position="7"/>
        <end position="23"/>
    </location>
</feature>
<dbReference type="InterPro" id="IPR001005">
    <property type="entry name" value="SANT/Myb"/>
</dbReference>
<feature type="region of interest" description="Disordered" evidence="1">
    <location>
        <begin position="259"/>
        <end position="296"/>
    </location>
</feature>
<dbReference type="GO" id="GO:0001156">
    <property type="term" value="F:TFIIIC-class transcription factor complex binding"/>
    <property type="evidence" value="ECO:0007669"/>
    <property type="project" value="TreeGrafter"/>
</dbReference>
<feature type="region of interest" description="Disordered" evidence="1">
    <location>
        <begin position="506"/>
        <end position="532"/>
    </location>
</feature>
<dbReference type="RefSeq" id="XP_049262051.1">
    <property type="nucleotide sequence ID" value="XM_049408657.1"/>
</dbReference>
<keyword evidence="4" id="KW-1185">Reference proteome</keyword>
<feature type="compositionally biased region" description="Low complexity" evidence="1">
    <location>
        <begin position="166"/>
        <end position="178"/>
    </location>
</feature>
<evidence type="ECO:0000259" key="2">
    <source>
        <dbReference type="PROSITE" id="PS51293"/>
    </source>
</evidence>
<feature type="region of interest" description="Disordered" evidence="1">
    <location>
        <begin position="1"/>
        <end position="236"/>
    </location>
</feature>
<evidence type="ECO:0000256" key="1">
    <source>
        <dbReference type="SAM" id="MobiDB-lite"/>
    </source>
</evidence>
<feature type="domain" description="SANT" evidence="2">
    <location>
        <begin position="532"/>
        <end position="583"/>
    </location>
</feature>
<dbReference type="InterPro" id="IPR039467">
    <property type="entry name" value="TFIIIB_B''_Myb"/>
</dbReference>
<dbReference type="InterPro" id="IPR017884">
    <property type="entry name" value="SANT_dom"/>
</dbReference>
<dbReference type="GO" id="GO:0070898">
    <property type="term" value="P:RNA polymerase III preinitiation complex assembly"/>
    <property type="evidence" value="ECO:0007669"/>
    <property type="project" value="TreeGrafter"/>
</dbReference>
<dbReference type="Pfam" id="PF15963">
    <property type="entry name" value="Myb_DNA-bind_7"/>
    <property type="match status" value="1"/>
</dbReference>
<dbReference type="CDD" id="cd00167">
    <property type="entry name" value="SANT"/>
    <property type="match status" value="1"/>
</dbReference>
<dbReference type="GO" id="GO:0000126">
    <property type="term" value="C:transcription factor TFIIIB complex"/>
    <property type="evidence" value="ECO:0007669"/>
    <property type="project" value="TreeGrafter"/>
</dbReference>
<dbReference type="PROSITE" id="PS51293">
    <property type="entry name" value="SANT"/>
    <property type="match status" value="1"/>
</dbReference>
<evidence type="ECO:0000313" key="3">
    <source>
        <dbReference type="EMBL" id="KAG7661818.1"/>
    </source>
</evidence>
<dbReference type="AlphaFoldDB" id="A0A8J5UF83"/>
<feature type="compositionally biased region" description="Basic and acidic residues" evidence="1">
    <location>
        <begin position="106"/>
        <end position="131"/>
    </location>
</feature>